<organism evidence="1 2">
    <name type="scientific">Desulfoscipio gibsoniae DSM 7213</name>
    <dbReference type="NCBI Taxonomy" id="767817"/>
    <lineage>
        <taxon>Bacteria</taxon>
        <taxon>Bacillati</taxon>
        <taxon>Bacillota</taxon>
        <taxon>Clostridia</taxon>
        <taxon>Eubacteriales</taxon>
        <taxon>Desulfallaceae</taxon>
        <taxon>Desulfoscipio</taxon>
    </lineage>
</organism>
<dbReference type="Pfam" id="PF12611">
    <property type="entry name" value="Flagellar_put"/>
    <property type="match status" value="1"/>
</dbReference>
<keyword evidence="1" id="KW-0969">Cilium</keyword>
<keyword evidence="2" id="KW-1185">Reference proteome</keyword>
<sequence>MLIKGVHIVPEPVIQNTCTTKTTSPGKQIESFQDYLSQSLTDAKQVKLSAHAKQRMIERNIVLNQTDWHKINNAINKAENKGARNSLLIHGELALIVSVKNRTVISAMDEVSMKEHVFTNIDSAVIIK</sequence>
<keyword evidence="1" id="KW-0282">Flagellum</keyword>
<reference evidence="1 2" key="1">
    <citation type="submission" date="2012-01" db="EMBL/GenBank/DDBJ databases">
        <title>Complete sequence of Desulfotomaculum gibsoniae DSM 7213.</title>
        <authorList>
            <consortium name="US DOE Joint Genome Institute"/>
            <person name="Lucas S."/>
            <person name="Han J."/>
            <person name="Lapidus A."/>
            <person name="Cheng J.-F."/>
            <person name="Goodwin L."/>
            <person name="Pitluck S."/>
            <person name="Peters L."/>
            <person name="Ovchinnikova G."/>
            <person name="Teshima H."/>
            <person name="Detter J.C."/>
            <person name="Han C."/>
            <person name="Tapia R."/>
            <person name="Land M."/>
            <person name="Hauser L."/>
            <person name="Kyrpides N."/>
            <person name="Ivanova N."/>
            <person name="Pagani I."/>
            <person name="Parshina S."/>
            <person name="Plugge C."/>
            <person name="Muyzer G."/>
            <person name="Kuever J."/>
            <person name="Ivanova A."/>
            <person name="Nazina T."/>
            <person name="Klenk H.-P."/>
            <person name="Brambilla E."/>
            <person name="Spring S."/>
            <person name="Stams A.F."/>
            <person name="Woyke T."/>
        </authorList>
    </citation>
    <scope>NUCLEOTIDE SEQUENCE [LARGE SCALE GENOMIC DNA]</scope>
    <source>
        <strain evidence="1 2">DSM 7213</strain>
    </source>
</reference>
<dbReference type="EMBL" id="CP003273">
    <property type="protein sequence ID" value="AGL01652.1"/>
    <property type="molecule type" value="Genomic_DNA"/>
</dbReference>
<dbReference type="RefSeq" id="WP_006522083.1">
    <property type="nucleotide sequence ID" value="NC_021184.1"/>
</dbReference>
<dbReference type="Proteomes" id="UP000013520">
    <property type="component" value="Chromosome"/>
</dbReference>
<protein>
    <submittedName>
        <fullName evidence="1">Flagellar operon protein</fullName>
    </submittedName>
</protein>
<dbReference type="HOGENOM" id="CLU_145226_3_1_9"/>
<dbReference type="STRING" id="767817.Desgi_2223"/>
<name>R4KJ47_9FIRM</name>
<dbReference type="NCBIfam" id="TIGR02530">
    <property type="entry name" value="flg_new"/>
    <property type="match status" value="1"/>
</dbReference>
<keyword evidence="1" id="KW-0966">Cell projection</keyword>
<dbReference type="AlphaFoldDB" id="R4KJ47"/>
<dbReference type="InterPro" id="IPR013367">
    <property type="entry name" value="Flagellar_put"/>
</dbReference>
<evidence type="ECO:0000313" key="1">
    <source>
        <dbReference type="EMBL" id="AGL01652.1"/>
    </source>
</evidence>
<dbReference type="KEGG" id="dgi:Desgi_2223"/>
<proteinExistence type="predicted"/>
<dbReference type="OrthoDB" id="165650at2"/>
<evidence type="ECO:0000313" key="2">
    <source>
        <dbReference type="Proteomes" id="UP000013520"/>
    </source>
</evidence>
<accession>R4KJ47</accession>
<gene>
    <name evidence="1" type="ORF">Desgi_2223</name>
</gene>
<dbReference type="eggNOG" id="ENOG5032Y5R">
    <property type="taxonomic scope" value="Bacteria"/>
</dbReference>